<dbReference type="GO" id="GO:0006508">
    <property type="term" value="P:proteolysis"/>
    <property type="evidence" value="ECO:0007669"/>
    <property type="project" value="InterPro"/>
</dbReference>
<reference evidence="3" key="2">
    <citation type="submission" date="2024-06" db="UniProtKB">
        <authorList>
            <consortium name="EnsemblMetazoa"/>
        </authorList>
    </citation>
    <scope>IDENTIFICATION</scope>
</reference>
<dbReference type="InterPro" id="IPR001969">
    <property type="entry name" value="Aspartic_peptidase_AS"/>
</dbReference>
<dbReference type="InterPro" id="IPR051320">
    <property type="entry name" value="Viral_Replic_Matur_Polypro"/>
</dbReference>
<feature type="domain" description="Peptidase A2" evidence="2">
    <location>
        <begin position="23"/>
        <end position="67"/>
    </location>
</feature>
<evidence type="ECO:0000313" key="4">
    <source>
        <dbReference type="Proteomes" id="UP000007879"/>
    </source>
</evidence>
<evidence type="ECO:0000259" key="2">
    <source>
        <dbReference type="PROSITE" id="PS50175"/>
    </source>
</evidence>
<sequence>MVANVPSSSHSHLFSFNDKNCCLTILVDTGAEVSVIPRTKCDRHRRSLNFTLQTPNGTQIHINGQGSLTLNLRLRRPYHSIFTIADVKEPIWGYLELTQPWKGNTPVKYNIVYHIQTSGPPSITYIWSQRRLVVIGDHAGTIGRSIRSPYLTDTFRNSHPLCIHSELDLVCAYHQIIATENVHKTAVSMSILIHSSAHWSKKCTFAYVYIDDVLVASFDEYRVFINPDKCEFGQSSLHSLGHIVNENGIRPLESKVSAVTDFPLPQSQCQVRQSLGLINFYYRFMPHSSQTLELLYSLLFSTPAHSPFSWTDDLVNVFHKAKSALAKATLL</sequence>
<dbReference type="SUPFAM" id="SSF56672">
    <property type="entry name" value="DNA/RNA polymerases"/>
    <property type="match status" value="1"/>
</dbReference>
<proteinExistence type="predicted"/>
<dbReference type="PROSITE" id="PS00141">
    <property type="entry name" value="ASP_PROTEASE"/>
    <property type="match status" value="1"/>
</dbReference>
<dbReference type="InterPro" id="IPR043502">
    <property type="entry name" value="DNA/RNA_pol_sf"/>
</dbReference>
<dbReference type="InterPro" id="IPR001995">
    <property type="entry name" value="Peptidase_A2_cat"/>
</dbReference>
<dbReference type="GeneID" id="100639562"/>
<dbReference type="RefSeq" id="XP_011410340.1">
    <property type="nucleotide sequence ID" value="XM_011412038.1"/>
</dbReference>
<keyword evidence="4" id="KW-1185">Reference proteome</keyword>
<evidence type="ECO:0000256" key="1">
    <source>
        <dbReference type="ARBA" id="ARBA00022801"/>
    </source>
</evidence>
<name>A0AAN0IUK1_AMPQE</name>
<reference evidence="4" key="1">
    <citation type="journal article" date="2010" name="Nature">
        <title>The Amphimedon queenslandica genome and the evolution of animal complexity.</title>
        <authorList>
            <person name="Srivastava M."/>
            <person name="Simakov O."/>
            <person name="Chapman J."/>
            <person name="Fahey B."/>
            <person name="Gauthier M.E."/>
            <person name="Mitros T."/>
            <person name="Richards G.S."/>
            <person name="Conaco C."/>
            <person name="Dacre M."/>
            <person name="Hellsten U."/>
            <person name="Larroux C."/>
            <person name="Putnam N.H."/>
            <person name="Stanke M."/>
            <person name="Adamska M."/>
            <person name="Darling A."/>
            <person name="Degnan S.M."/>
            <person name="Oakley T.H."/>
            <person name="Plachetzki D.C."/>
            <person name="Zhai Y."/>
            <person name="Adamski M."/>
            <person name="Calcino A."/>
            <person name="Cummins S.F."/>
            <person name="Goodstein D.M."/>
            <person name="Harris C."/>
            <person name="Jackson D.J."/>
            <person name="Leys S.P."/>
            <person name="Shu S."/>
            <person name="Woodcroft B.J."/>
            <person name="Vervoort M."/>
            <person name="Kosik K.S."/>
            <person name="Manning G."/>
            <person name="Degnan B.M."/>
            <person name="Rokhsar D.S."/>
        </authorList>
    </citation>
    <scope>NUCLEOTIDE SEQUENCE [LARGE SCALE GENOMIC DNA]</scope>
</reference>
<dbReference type="EnsemblMetazoa" id="XM_011412038.1">
    <property type="protein sequence ID" value="XP_011410340.1"/>
    <property type="gene ID" value="LOC100639562"/>
</dbReference>
<evidence type="ECO:0000313" key="3">
    <source>
        <dbReference type="EnsemblMetazoa" id="XP_011410340.1"/>
    </source>
</evidence>
<dbReference type="Proteomes" id="UP000007879">
    <property type="component" value="Unassembled WGS sequence"/>
</dbReference>
<accession>A0AAN0IUK1</accession>
<dbReference type="Gene3D" id="3.30.70.270">
    <property type="match status" value="2"/>
</dbReference>
<dbReference type="PANTHER" id="PTHR33064">
    <property type="entry name" value="POL PROTEIN"/>
    <property type="match status" value="1"/>
</dbReference>
<organism evidence="3 4">
    <name type="scientific">Amphimedon queenslandica</name>
    <name type="common">Sponge</name>
    <dbReference type="NCBI Taxonomy" id="400682"/>
    <lineage>
        <taxon>Eukaryota</taxon>
        <taxon>Metazoa</taxon>
        <taxon>Porifera</taxon>
        <taxon>Demospongiae</taxon>
        <taxon>Heteroscleromorpha</taxon>
        <taxon>Haplosclerida</taxon>
        <taxon>Niphatidae</taxon>
        <taxon>Amphimedon</taxon>
    </lineage>
</organism>
<dbReference type="PROSITE" id="PS50175">
    <property type="entry name" value="ASP_PROT_RETROV"/>
    <property type="match status" value="1"/>
</dbReference>
<dbReference type="InterPro" id="IPR021109">
    <property type="entry name" value="Peptidase_aspartic_dom_sf"/>
</dbReference>
<dbReference type="GO" id="GO:0004190">
    <property type="term" value="F:aspartic-type endopeptidase activity"/>
    <property type="evidence" value="ECO:0007669"/>
    <property type="project" value="InterPro"/>
</dbReference>
<dbReference type="SUPFAM" id="SSF50630">
    <property type="entry name" value="Acid proteases"/>
    <property type="match status" value="1"/>
</dbReference>
<dbReference type="KEGG" id="aqu:100639562"/>
<dbReference type="AlphaFoldDB" id="A0AAN0IUK1"/>
<keyword evidence="1" id="KW-0378">Hydrolase</keyword>
<dbReference type="InterPro" id="IPR043128">
    <property type="entry name" value="Rev_trsase/Diguanyl_cyclase"/>
</dbReference>
<dbReference type="PANTHER" id="PTHR33064:SF37">
    <property type="entry name" value="RIBONUCLEASE H"/>
    <property type="match status" value="1"/>
</dbReference>
<protein>
    <recommendedName>
        <fullName evidence="2">Peptidase A2 domain-containing protein</fullName>
    </recommendedName>
</protein>